<dbReference type="Gene3D" id="3.40.960.10">
    <property type="entry name" value="VSR Endonuclease"/>
    <property type="match status" value="1"/>
</dbReference>
<dbReference type="InterPro" id="IPR011335">
    <property type="entry name" value="Restrct_endonuc-II-like"/>
</dbReference>
<sequence>MTKENFGIFDKTQNVYCECCKKNKPVQSFNYRNIRTNSRTANRCKTCDWLYRNHGGEIPKINNFSNEDILATISFMLENDDKYINTLSEILNRNIEETIDLIYKLNFKNISARVKSNCEYCGKEIDSFLSAYLKRKNSYCSLECYWKDKTNKMGHGEDSQFYNRIKTLCTNCGKIIQVTPFDYNKINKFGDNHNFCSHDCYWKYRSKYYVKDKASMFNYKYSNDQKERSRKRLLNNLKSNDRLDTGIQLKVNSILDNIGLKYEREKVFEYYAVDNYLTSCNGIIEVMGDYWHSSPLRYNKDKYLINEMQQKQLHRDKIKYSYIMNHYQIPILYLWETDIVSNPELCSALVSLYVENNKILENYHSFNWQMKNEKLSVKEDIVVPYQDMSVSEYRYLIKQKVG</sequence>
<name>A0A8S5PJ43_9CAUD</name>
<dbReference type="SUPFAM" id="SSF52980">
    <property type="entry name" value="Restriction endonuclease-like"/>
    <property type="match status" value="1"/>
</dbReference>
<protein>
    <submittedName>
        <fullName evidence="1">DNA mismatch endonuclease</fullName>
    </submittedName>
</protein>
<dbReference type="EMBL" id="BK015443">
    <property type="protein sequence ID" value="DAE06930.1"/>
    <property type="molecule type" value="Genomic_DNA"/>
</dbReference>
<dbReference type="GO" id="GO:0004519">
    <property type="term" value="F:endonuclease activity"/>
    <property type="evidence" value="ECO:0007669"/>
    <property type="project" value="UniProtKB-KW"/>
</dbReference>
<keyword evidence="1" id="KW-0255">Endonuclease</keyword>
<organism evidence="1">
    <name type="scientific">Siphoviridae sp. ctL0q1</name>
    <dbReference type="NCBI Taxonomy" id="2825449"/>
    <lineage>
        <taxon>Viruses</taxon>
        <taxon>Duplodnaviria</taxon>
        <taxon>Heunggongvirae</taxon>
        <taxon>Uroviricota</taxon>
        <taxon>Caudoviricetes</taxon>
    </lineage>
</organism>
<keyword evidence="1" id="KW-0378">Hydrolase</keyword>
<evidence type="ECO:0000313" key="1">
    <source>
        <dbReference type="EMBL" id="DAE06930.1"/>
    </source>
</evidence>
<reference evidence="1" key="1">
    <citation type="journal article" date="2021" name="Proc. Natl. Acad. Sci. U.S.A.">
        <title>A Catalog of Tens of Thousands of Viruses from Human Metagenomes Reveals Hidden Associations with Chronic Diseases.</title>
        <authorList>
            <person name="Tisza M.J."/>
            <person name="Buck C.B."/>
        </authorList>
    </citation>
    <scope>NUCLEOTIDE SEQUENCE</scope>
    <source>
        <strain evidence="1">CtL0q1</strain>
    </source>
</reference>
<proteinExistence type="predicted"/>
<accession>A0A8S5PJ43</accession>
<keyword evidence="1" id="KW-0540">Nuclease</keyword>